<evidence type="ECO:0000259" key="4">
    <source>
        <dbReference type="PROSITE" id="PS50932"/>
    </source>
</evidence>
<dbReference type="PRINTS" id="PR00036">
    <property type="entry name" value="HTHLACI"/>
</dbReference>
<keyword evidence="2" id="KW-0238">DNA-binding</keyword>
<evidence type="ECO:0000313" key="6">
    <source>
        <dbReference type="Proteomes" id="UP000185669"/>
    </source>
</evidence>
<keyword evidence="3" id="KW-0804">Transcription</keyword>
<accession>A0A1N6TE31</accession>
<evidence type="ECO:0000256" key="2">
    <source>
        <dbReference type="ARBA" id="ARBA00023125"/>
    </source>
</evidence>
<keyword evidence="1" id="KW-0805">Transcription regulation</keyword>
<dbReference type="SMART" id="SM00354">
    <property type="entry name" value="HTH_LACI"/>
    <property type="match status" value="1"/>
</dbReference>
<evidence type="ECO:0000256" key="1">
    <source>
        <dbReference type="ARBA" id="ARBA00023015"/>
    </source>
</evidence>
<evidence type="ECO:0000313" key="5">
    <source>
        <dbReference type="EMBL" id="SIQ51595.1"/>
    </source>
</evidence>
<dbReference type="CDD" id="cd19975">
    <property type="entry name" value="PBP1_CcpA-like"/>
    <property type="match status" value="1"/>
</dbReference>
<feature type="domain" description="HTH lacI-type" evidence="4">
    <location>
        <begin position="3"/>
        <end position="57"/>
    </location>
</feature>
<dbReference type="Pfam" id="PF00356">
    <property type="entry name" value="LacI"/>
    <property type="match status" value="1"/>
</dbReference>
<dbReference type="InterPro" id="IPR028082">
    <property type="entry name" value="Peripla_BP_I"/>
</dbReference>
<dbReference type="InterPro" id="IPR010982">
    <property type="entry name" value="Lambda_DNA-bd_dom_sf"/>
</dbReference>
<dbReference type="PROSITE" id="PS50932">
    <property type="entry name" value="HTH_LACI_2"/>
    <property type="match status" value="1"/>
</dbReference>
<dbReference type="Pfam" id="PF13377">
    <property type="entry name" value="Peripla_BP_3"/>
    <property type="match status" value="1"/>
</dbReference>
<reference evidence="6" key="1">
    <citation type="submission" date="2017-01" db="EMBL/GenBank/DDBJ databases">
        <authorList>
            <person name="Varghese N."/>
            <person name="Submissions S."/>
        </authorList>
    </citation>
    <scope>NUCLEOTIDE SEQUENCE [LARGE SCALE GENOMIC DNA]</scope>
    <source>
        <strain evidence="6">ATCC 700103</strain>
    </source>
</reference>
<dbReference type="CDD" id="cd01392">
    <property type="entry name" value="HTH_LacI"/>
    <property type="match status" value="1"/>
</dbReference>
<sequence length="336" mass="37530">MGVTIKDVAKKAGVSIASVSRVINDSKPVAPETKEKILKVIKETGYKPNAMARGLKKNESGLIGLITPDMENGTFAELVKGIESVIEKNSMNLIVSNSKGEIERELRELHIFKEQQLDGIIFSGVKFTKKHKEYFDRYKVPTVVVSQKFPGSGLPYVDIDNYKAAYQAVDFLIKNNHQQIAMVRGPFYDKSAGKQRYNGYFEALKDAGLKVNSSFVKEGNFTIKSGYQAMEKILSENEMLPTAVFAASDRMAIGVLDCCLDNNLKVPEDISIIGFDDIELATVVRPKLTTVRVDHSKLGEKSVELLLNKIKKNKDSESFYEADFEIVERETVKKLT</sequence>
<dbReference type="EMBL" id="FTNC01000005">
    <property type="protein sequence ID" value="SIQ51595.1"/>
    <property type="molecule type" value="Genomic_DNA"/>
</dbReference>
<proteinExistence type="predicted"/>
<dbReference type="STRING" id="56779.SAMN05421834_10547"/>
<dbReference type="InterPro" id="IPR000843">
    <property type="entry name" value="HTH_LacI"/>
</dbReference>
<evidence type="ECO:0000256" key="3">
    <source>
        <dbReference type="ARBA" id="ARBA00023163"/>
    </source>
</evidence>
<dbReference type="PANTHER" id="PTHR30146:SF109">
    <property type="entry name" value="HTH-TYPE TRANSCRIPTIONAL REGULATOR GALS"/>
    <property type="match status" value="1"/>
</dbReference>
<dbReference type="SUPFAM" id="SSF47413">
    <property type="entry name" value="lambda repressor-like DNA-binding domains"/>
    <property type="match status" value="1"/>
</dbReference>
<dbReference type="InterPro" id="IPR046335">
    <property type="entry name" value="LacI/GalR-like_sensor"/>
</dbReference>
<gene>
    <name evidence="5" type="ORF">SAMN05421834_10547</name>
</gene>
<dbReference type="PROSITE" id="PS00356">
    <property type="entry name" value="HTH_LACI_1"/>
    <property type="match status" value="1"/>
</dbReference>
<dbReference type="Proteomes" id="UP000185669">
    <property type="component" value="Unassembled WGS sequence"/>
</dbReference>
<dbReference type="AlphaFoldDB" id="A0A1N6TE31"/>
<dbReference type="GO" id="GO:0003700">
    <property type="term" value="F:DNA-binding transcription factor activity"/>
    <property type="evidence" value="ECO:0007669"/>
    <property type="project" value="TreeGrafter"/>
</dbReference>
<dbReference type="RefSeq" id="WP_076544241.1">
    <property type="nucleotide sequence ID" value="NZ_FTNC01000005.1"/>
</dbReference>
<dbReference type="Gene3D" id="3.40.50.2300">
    <property type="match status" value="2"/>
</dbReference>
<dbReference type="PANTHER" id="PTHR30146">
    <property type="entry name" value="LACI-RELATED TRANSCRIPTIONAL REPRESSOR"/>
    <property type="match status" value="1"/>
</dbReference>
<organism evidence="5 6">
    <name type="scientific">Halanaerobium kushneri</name>
    <dbReference type="NCBI Taxonomy" id="56779"/>
    <lineage>
        <taxon>Bacteria</taxon>
        <taxon>Bacillati</taxon>
        <taxon>Bacillota</taxon>
        <taxon>Clostridia</taxon>
        <taxon>Halanaerobiales</taxon>
        <taxon>Halanaerobiaceae</taxon>
        <taxon>Halanaerobium</taxon>
    </lineage>
</organism>
<dbReference type="OrthoDB" id="3180992at2"/>
<keyword evidence="6" id="KW-1185">Reference proteome</keyword>
<dbReference type="Gene3D" id="1.10.260.40">
    <property type="entry name" value="lambda repressor-like DNA-binding domains"/>
    <property type="match status" value="1"/>
</dbReference>
<protein>
    <submittedName>
        <fullName evidence="5">Transcriptional regulator, LacI family</fullName>
    </submittedName>
</protein>
<dbReference type="SUPFAM" id="SSF53822">
    <property type="entry name" value="Periplasmic binding protein-like I"/>
    <property type="match status" value="1"/>
</dbReference>
<dbReference type="GO" id="GO:0000976">
    <property type="term" value="F:transcription cis-regulatory region binding"/>
    <property type="evidence" value="ECO:0007669"/>
    <property type="project" value="TreeGrafter"/>
</dbReference>
<name>A0A1N6TE31_9FIRM</name>